<dbReference type="InterPro" id="IPR003343">
    <property type="entry name" value="Big_2"/>
</dbReference>
<dbReference type="Gene3D" id="2.60.40.1080">
    <property type="match status" value="1"/>
</dbReference>
<evidence type="ECO:0000256" key="1">
    <source>
        <dbReference type="SAM" id="SignalP"/>
    </source>
</evidence>
<dbReference type="Pfam" id="PF18676">
    <property type="entry name" value="MBG_2"/>
    <property type="match status" value="2"/>
</dbReference>
<dbReference type="Proteomes" id="UP000033035">
    <property type="component" value="Unassembled WGS sequence"/>
</dbReference>
<dbReference type="InterPro" id="IPR041286">
    <property type="entry name" value="MBG_2"/>
</dbReference>
<dbReference type="SUPFAM" id="SSF51126">
    <property type="entry name" value="Pectin lyase-like"/>
    <property type="match status" value="1"/>
</dbReference>
<dbReference type="EMBL" id="AQHW01000013">
    <property type="protein sequence ID" value="KKB57305.1"/>
    <property type="molecule type" value="Genomic_DNA"/>
</dbReference>
<dbReference type="PATRIC" id="fig|1203610.3.peg.2077"/>
<keyword evidence="4" id="KW-1185">Reference proteome</keyword>
<feature type="domain" description="BIG2" evidence="2">
    <location>
        <begin position="1177"/>
        <end position="1249"/>
    </location>
</feature>
<dbReference type="SUPFAM" id="SSF49373">
    <property type="entry name" value="Invasin/intimin cell-adhesion fragments"/>
    <property type="match status" value="1"/>
</dbReference>
<evidence type="ECO:0000259" key="2">
    <source>
        <dbReference type="SMART" id="SM00635"/>
    </source>
</evidence>
<sequence length="1986" mass="208430">MKKRILLLLVAMIGLATSVGWAGNISADIKTDLEVAQKGKPIVFSVTTQKGSEDKTVRVELKMNADTDLSGWKMEYYEANQQPNGWKDWTPENGVYMYGPANGFPLIDGTSYFRMTPATAGEYTYSLSIKEASEGTVVKTADFSLTVSENADAPTVSIGNENYASLSAAVASAAENATINLSEGHFFLDRMLVINKPLSIKAVDPIKTIIQPLDPHNWIIPSGMIEGENKHLVAILGDATGTVTLENVTVGSSLASGINAQSAMKTVLNNVYLSGNANAGLLVHSTVEATGLHTQQNVWGAVNVDKSKKTSYTVSFKFDAASLFEEPAKIWSEVTDNENIVIAPEGWISYLGKGGADNTTDMRYWKNSKLTLEKGTINNTQFIYANGNPVTIEGVADKKVRISLSESDFIELAESENPVIFGGSKEGTVTSSNITMKSGTVYRLYGGGYGTAEGKSASVTETTTLIITGGTVSNSMFGGGRFYAHSKDVVINISGNTFIGDPAGKGNYWLICGGDENGKTSGGNYVEFDQSNNTVESATLNINGGTYSLIALGGTDGAKGYIKNVTADIKNATITGGIYGNGSNGRSDKVVGSLTNCTFKKSTYPIEIAAVNRGKSKEISLTFDNCTFPDQATDIYAYLGATYNTLLGYQGSEYGVPESVNFVFKGTKAFPEVGVSDGLGSANVTLTGAKGYIKPFVASSSSTIKAFTIPEGKTWAFNNGLEIANDVTLTNNGTLSVPLDNVMTAIAVGGTIQIKATANEVVTEMNKAEKKEDLSSKDIIIECSDAVIATNETKAKELLKAGRNVQLLAYAESRYTISTYVKTLATITNLPESVVYGTEPITLAFNMENVTAAIDGSSSDVASLATEEQSQKLTILKPGTVTLNLTVSDNDDAANTQTLKVTKKMLTVSGITATARDYNGGTDITLVTDQMVVNGLVGDDTGANILNTPTGKLSSANAGDAVPVEVTATLKSKNDYYDLAEITGVTAKINKVALTVTATKPSAINFGAEIPTFGATASGFVNGENSEALGGKLEFDCPATTTSLAGEYSVTPFGYTSQNYTITYKAAQLKINAIAPTAELTGVKVNSVGANASVTVSGRVLSNGGTQTDKLVAKLEAKTGNQTTKTVDDIKVNADGTFAADITGLTSAAYTVDLTVSDSKELTSEKVTSSSIALNAKLQNIHFTTELNRLVYGSTASILAEGYAEGATVEYTTSSAAVLDFNADKTEVIAKSAGQATITVTATLDQYVTAVAKQTITVEPKTLTVTPTVASKTYDGTNTADVTYKVNGLVNNDAITVAKVDATYADANCGVDKRITLSEPLKLSGEKKTNYQLVQPTDLKGSIGKAGNLVVKATNVSRKYNDPVNALKYDLEVEGFVNNETLTTAMRTGAIIVTEGPEGSYTIDVSKVSFPNYGTITANGGKVDIIKGTPKVITVNTTNASGVTGVLVDAEGWEGLTVQIGNGSDSKKYAYVNYGNTQISRGVELAAAQATLPTISWTQKATTNSLTKAAVVVDKEFTYDESATFTGVSGYTVESSNPNILTVEGSAASRTVKAVGVGNAALIFTKDGAVSSMTVKVNPKTIKLTATGTNKSYDGTTTANILLSATGMVDAALDLKDITFDYASKDAKDNIAIYPSKTILLQGANASNYQLETASLKGNITPSELKVTSAVSKYYDGTNKVVLNTYSAEGLAAGEEVPLTATFTSIEVKTDIDITWGKLNGNYTMGTSTSKGNIIKSTLEAKLPSSASSESDVKNKITYVIRETGAEITGAEAKAISAKVNVVKTGTNSFLVNGGDTDNYTIAYPTNSIGFKSEPVNPGTGTDPDVDVTGVSLDKSELTLAVKGTYTLKATVAPSDASNKSVTWKSSDDKIATVDKDGKVTAVAIGKATITVTTEDGGKTATCVVTVDAATGLEELIANTRVYGQDHAIRIEPAMSVNVLVVSMNGQLIYNDIVSSATQIPVPAAGIYIVKLGTGNDTSVRKVSVK</sequence>
<dbReference type="InterPro" id="IPR008964">
    <property type="entry name" value="Invasin/intimin_cell_adhesion"/>
</dbReference>
<accession>A0A0F5JI92</accession>
<protein>
    <submittedName>
        <fullName evidence="3">Por secretion system C-terminal sorting domain-containing protein</fullName>
    </submittedName>
</protein>
<evidence type="ECO:0000313" key="3">
    <source>
        <dbReference type="EMBL" id="KKB57305.1"/>
    </source>
</evidence>
<dbReference type="Pfam" id="PF02368">
    <property type="entry name" value="Big_2"/>
    <property type="match status" value="1"/>
</dbReference>
<dbReference type="STRING" id="1203610.HMPREF1536_02026"/>
<feature type="domain" description="BIG2" evidence="2">
    <location>
        <begin position="1827"/>
        <end position="1904"/>
    </location>
</feature>
<keyword evidence="1" id="KW-0732">Signal</keyword>
<dbReference type="InterPro" id="IPR011050">
    <property type="entry name" value="Pectin_lyase_fold/virulence"/>
</dbReference>
<evidence type="ECO:0000313" key="4">
    <source>
        <dbReference type="Proteomes" id="UP000033035"/>
    </source>
</evidence>
<dbReference type="RefSeq" id="WP_044193594.1">
    <property type="nucleotide sequence ID" value="NZ_KE386765.1"/>
</dbReference>
<dbReference type="InterPro" id="IPR026444">
    <property type="entry name" value="Secre_tail"/>
</dbReference>
<dbReference type="HOGENOM" id="CLU_234183_0_0_10"/>
<dbReference type="NCBIfam" id="TIGR04183">
    <property type="entry name" value="Por_Secre_tail"/>
    <property type="match status" value="1"/>
</dbReference>
<organism evidence="3 4">
    <name type="scientific">Parabacteroides gordonii MS-1 = DSM 23371</name>
    <dbReference type="NCBI Taxonomy" id="1203610"/>
    <lineage>
        <taxon>Bacteria</taxon>
        <taxon>Pseudomonadati</taxon>
        <taxon>Bacteroidota</taxon>
        <taxon>Bacteroidia</taxon>
        <taxon>Bacteroidales</taxon>
        <taxon>Tannerellaceae</taxon>
        <taxon>Parabacteroides</taxon>
    </lineage>
</organism>
<dbReference type="SMART" id="SM00635">
    <property type="entry name" value="BID_2"/>
    <property type="match status" value="3"/>
</dbReference>
<feature type="chain" id="PRO_5002489394" evidence="1">
    <location>
        <begin position="23"/>
        <end position="1986"/>
    </location>
</feature>
<feature type="domain" description="BIG2" evidence="2">
    <location>
        <begin position="1500"/>
        <end position="1576"/>
    </location>
</feature>
<dbReference type="Pfam" id="PF18657">
    <property type="entry name" value="YDG"/>
    <property type="match status" value="2"/>
</dbReference>
<proteinExistence type="predicted"/>
<reference evidence="3 4" key="1">
    <citation type="submission" date="2013-04" db="EMBL/GenBank/DDBJ databases">
        <title>The Genome Sequence of Parabacteroides gordonii DSM 23371.</title>
        <authorList>
            <consortium name="The Broad Institute Genomics Platform"/>
            <person name="Earl A."/>
            <person name="Ward D."/>
            <person name="Feldgarden M."/>
            <person name="Gevers D."/>
            <person name="Martens E."/>
            <person name="Sakamoto M."/>
            <person name="Benno Y."/>
            <person name="Suzuki N."/>
            <person name="Matsunaga N."/>
            <person name="Koshihara K."/>
            <person name="Seki M."/>
            <person name="Komiya H."/>
            <person name="Walker B."/>
            <person name="Young S."/>
            <person name="Zeng Q."/>
            <person name="Gargeya S."/>
            <person name="Fitzgerald M."/>
            <person name="Haas B."/>
            <person name="Abouelleil A."/>
            <person name="Allen A.W."/>
            <person name="Alvarado L."/>
            <person name="Arachchi H.M."/>
            <person name="Berlin A.M."/>
            <person name="Chapman S.B."/>
            <person name="Gainer-Dewar J."/>
            <person name="Goldberg J."/>
            <person name="Griggs A."/>
            <person name="Gujja S."/>
            <person name="Hansen M."/>
            <person name="Howarth C."/>
            <person name="Imamovic A."/>
            <person name="Ireland A."/>
            <person name="Larimer J."/>
            <person name="McCowan C."/>
            <person name="Murphy C."/>
            <person name="Pearson M."/>
            <person name="Poon T.W."/>
            <person name="Priest M."/>
            <person name="Roberts A."/>
            <person name="Saif S."/>
            <person name="Shea T."/>
            <person name="Sisk P."/>
            <person name="Sykes S."/>
            <person name="Wortman J."/>
            <person name="Nusbaum C."/>
            <person name="Birren B."/>
        </authorList>
    </citation>
    <scope>NUCLEOTIDE SEQUENCE [LARGE SCALE GENOMIC DNA]</scope>
    <source>
        <strain evidence="3 4">MS-1</strain>
    </source>
</reference>
<gene>
    <name evidence="3" type="ORF">HMPREF1536_02026</name>
</gene>
<name>A0A0F5JI92_9BACT</name>
<comment type="caution">
    <text evidence="3">The sequence shown here is derived from an EMBL/GenBank/DDBJ whole genome shotgun (WGS) entry which is preliminary data.</text>
</comment>
<dbReference type="InterPro" id="IPR041248">
    <property type="entry name" value="YDG"/>
</dbReference>
<feature type="signal peptide" evidence="1">
    <location>
        <begin position="1"/>
        <end position="22"/>
    </location>
</feature>